<evidence type="ECO:0000313" key="2">
    <source>
        <dbReference type="EMBL" id="NVD29158.1"/>
    </source>
</evidence>
<gene>
    <name evidence="2" type="ORF">HUO14_14765</name>
</gene>
<dbReference type="RefSeq" id="WP_176280618.1">
    <property type="nucleotide sequence ID" value="NZ_JABWMH010000005.1"/>
</dbReference>
<proteinExistence type="predicted"/>
<dbReference type="SUPFAM" id="SSF56235">
    <property type="entry name" value="N-terminal nucleophile aminohydrolases (Ntn hydrolases)"/>
    <property type="match status" value="1"/>
</dbReference>
<dbReference type="PANTHER" id="PTHR10188">
    <property type="entry name" value="L-ASPARAGINASE"/>
    <property type="match status" value="1"/>
</dbReference>
<keyword evidence="3" id="KW-1185">Reference proteome</keyword>
<dbReference type="InterPro" id="IPR000246">
    <property type="entry name" value="Peptidase_T2"/>
</dbReference>
<feature type="chain" id="PRO_5046050606" evidence="1">
    <location>
        <begin position="23"/>
        <end position="368"/>
    </location>
</feature>
<protein>
    <submittedName>
        <fullName evidence="2">Isoaspartyl peptidase/L-asparaginase</fullName>
    </submittedName>
</protein>
<dbReference type="PANTHER" id="PTHR10188:SF6">
    <property type="entry name" value="N(4)-(BETA-N-ACETYLGLUCOSAMINYL)-L-ASPARAGINASE"/>
    <property type="match status" value="1"/>
</dbReference>
<sequence length="368" mass="39002">MIRNLFGLFGSAILFSTMTAAASAQDDMEEEANWSIAIHGGAGTIDRDKITPEKDTEIRAALNKALTIGSDILKDGGTAMNAITATIISLENNPNFNAGKGAVFTWDRTNELDSSIMDGSDLSAGAVAGINGTKNPILLARAVKDNSPHVMLSGEGANQFSREQGLEQVTPDYYATPHRLQQIEAVLAREISAADVDYKFGTVGAVAHDRGGNMAAGTSTGGMTGKRWGRIGDSPVIGAGTYADNRSCAISATGSGEYFIRLGVAHEICARIRMRWPIAIEEAQLTVPKDEDGNYTYIIHASEFMLSDAEIQQIADDVIAELGELGGDGGIIYATPWGQAGYSFNTAGMYRGRATSEGEQSVAIYGDE</sequence>
<organism evidence="2 3">
    <name type="scientific">Parasphingorhabdus flavimaris</name>
    <dbReference type="NCBI Taxonomy" id="266812"/>
    <lineage>
        <taxon>Bacteria</taxon>
        <taxon>Pseudomonadati</taxon>
        <taxon>Pseudomonadota</taxon>
        <taxon>Alphaproteobacteria</taxon>
        <taxon>Sphingomonadales</taxon>
        <taxon>Sphingomonadaceae</taxon>
        <taxon>Parasphingorhabdus</taxon>
    </lineage>
</organism>
<feature type="signal peptide" evidence="1">
    <location>
        <begin position="1"/>
        <end position="22"/>
    </location>
</feature>
<dbReference type="Pfam" id="PF01112">
    <property type="entry name" value="Asparaginase_2"/>
    <property type="match status" value="1"/>
</dbReference>
<reference evidence="2 3" key="1">
    <citation type="submission" date="2020-06" db="EMBL/GenBank/DDBJ databases">
        <authorList>
            <person name="Kim S.-J."/>
            <person name="Park S.-J."/>
        </authorList>
    </citation>
    <scope>NUCLEOTIDE SEQUENCE [LARGE SCALE GENOMIC DNA]</scope>
    <source>
        <strain evidence="2 3">SW-151</strain>
    </source>
</reference>
<dbReference type="EMBL" id="JABWMH010000005">
    <property type="protein sequence ID" value="NVD29158.1"/>
    <property type="molecule type" value="Genomic_DNA"/>
</dbReference>
<keyword evidence="1" id="KW-0732">Signal</keyword>
<comment type="caution">
    <text evidence="2">The sequence shown here is derived from an EMBL/GenBank/DDBJ whole genome shotgun (WGS) entry which is preliminary data.</text>
</comment>
<evidence type="ECO:0000256" key="1">
    <source>
        <dbReference type="SAM" id="SignalP"/>
    </source>
</evidence>
<evidence type="ECO:0000313" key="3">
    <source>
        <dbReference type="Proteomes" id="UP000652427"/>
    </source>
</evidence>
<dbReference type="Proteomes" id="UP000652427">
    <property type="component" value="Unassembled WGS sequence"/>
</dbReference>
<dbReference type="Gene3D" id="3.60.20.30">
    <property type="entry name" value="(Glycosyl)asparaginase"/>
    <property type="match status" value="1"/>
</dbReference>
<name>A0ABX2N6G0_9SPHN</name>
<dbReference type="CDD" id="cd04701">
    <property type="entry name" value="Asparaginase_2"/>
    <property type="match status" value="1"/>
</dbReference>
<accession>A0ABX2N6G0</accession>
<dbReference type="InterPro" id="IPR029055">
    <property type="entry name" value="Ntn_hydrolases_N"/>
</dbReference>